<protein>
    <recommendedName>
        <fullName evidence="4">Lycopene cyclase domain-containing protein</fullName>
    </recommendedName>
</protein>
<accession>A0ABZ3IGS7</accession>
<proteinExistence type="predicted"/>
<evidence type="ECO:0008006" key="4">
    <source>
        <dbReference type="Google" id="ProtNLM"/>
    </source>
</evidence>
<sequence>MSNQVILWTMLILPWITLFFMKKEDIKRFMPVGLLTAVTSAIIVESGITLRLWETQETIYPLNQMMPYVYGLSPVLSMWIMKYTYGRFVIYMVTNIILDIGFSYIFLPSLDNRGIFHFVRATPLVAYLPTIPHTAVLYAYQIWQEGIYVRTERLQQASVILQPGVAKYLDKDKQDES</sequence>
<keyword evidence="1" id="KW-0472">Membrane</keyword>
<gene>
    <name evidence="2" type="ORF">SPSIL_009940</name>
</gene>
<evidence type="ECO:0000313" key="2">
    <source>
        <dbReference type="EMBL" id="XFO64885.1"/>
    </source>
</evidence>
<keyword evidence="3" id="KW-1185">Reference proteome</keyword>
<reference evidence="2" key="1">
    <citation type="submission" date="2024-05" db="EMBL/GenBank/DDBJ databases">
        <title>Isolation and characterization of Sporomusa carbonis sp. nov., a carboxydotrophic hydrogenogen in the genus of Sporomusa isolated from a charcoal burning pile.</title>
        <authorList>
            <person name="Boeer T."/>
            <person name="Rosenbaum F."/>
            <person name="Eysell L."/>
            <person name="Mueller V."/>
            <person name="Daniel R."/>
            <person name="Poehlein A."/>
        </authorList>
    </citation>
    <scope>NUCLEOTIDE SEQUENCE [LARGE SCALE GENOMIC DNA]</scope>
    <source>
        <strain evidence="2">DSM 10669</strain>
    </source>
</reference>
<feature type="transmembrane region" description="Helical" evidence="1">
    <location>
        <begin position="88"/>
        <end position="107"/>
    </location>
</feature>
<dbReference type="Proteomes" id="UP000216752">
    <property type="component" value="Chromosome"/>
</dbReference>
<evidence type="ECO:0000313" key="3">
    <source>
        <dbReference type="Proteomes" id="UP000216752"/>
    </source>
</evidence>
<feature type="transmembrane region" description="Helical" evidence="1">
    <location>
        <begin position="6"/>
        <end position="21"/>
    </location>
</feature>
<keyword evidence="1" id="KW-1133">Transmembrane helix</keyword>
<organism evidence="2 3">
    <name type="scientific">Sporomusa silvacetica DSM 10669</name>
    <dbReference type="NCBI Taxonomy" id="1123289"/>
    <lineage>
        <taxon>Bacteria</taxon>
        <taxon>Bacillati</taxon>
        <taxon>Bacillota</taxon>
        <taxon>Negativicutes</taxon>
        <taxon>Selenomonadales</taxon>
        <taxon>Sporomusaceae</taxon>
        <taxon>Sporomusa</taxon>
    </lineage>
</organism>
<dbReference type="EMBL" id="CP155573">
    <property type="protein sequence ID" value="XFO64885.1"/>
    <property type="molecule type" value="Genomic_DNA"/>
</dbReference>
<evidence type="ECO:0000256" key="1">
    <source>
        <dbReference type="SAM" id="Phobius"/>
    </source>
</evidence>
<name>A0ABZ3IGS7_9FIRM</name>
<keyword evidence="1" id="KW-0812">Transmembrane</keyword>
<dbReference type="RefSeq" id="WP_245867927.1">
    <property type="nucleotide sequence ID" value="NZ_CP155573.1"/>
</dbReference>